<dbReference type="PANTHER" id="PTHR35617:SF3">
    <property type="entry name" value="CORE-BINDING (CB) DOMAIN-CONTAINING PROTEIN"/>
    <property type="match status" value="1"/>
</dbReference>
<accession>A0A8B6H581</accession>
<dbReference type="AlphaFoldDB" id="A0A8B6H581"/>
<reference evidence="1" key="1">
    <citation type="submission" date="2018-11" db="EMBL/GenBank/DDBJ databases">
        <authorList>
            <person name="Alioto T."/>
            <person name="Alioto T."/>
        </authorList>
    </citation>
    <scope>NUCLEOTIDE SEQUENCE</scope>
</reference>
<sequence>MSGISIYDKLSKRGTSLTVGKYTYWFKATFPAVAPVHKDSSLPTEVKPFLVQVDKALGASQLLIMGSIANCTLSKRSEILDKAKVSDKILNEVVIFPLEAHIIILKRRGGKSQTMELRISLFNALDRVLFTSWNMSAVLSALKTHPFEPAEKVDIKFLSYKCCFLLALASGRRSEILDLSIADYCLHFNSDKSSVTLITDPAFFLAENQIPSTGSEPIVIPALYGDSSSKVLCPICVLLLYLQRIRSLRTSSNSRLFVHINKEKQDLSAKTISTGICKTIQLAYSFSNEELLNSMHVKAHDVEAISTSLTLFNNASLEEVSSAGFWRTKTSFISHYLQSLATPAQSLYSLGPLVSAQSCFSSCIGWFRGFSFVLDSIFYSEFMMPVNTQEKLQMGQYMGLTMRAVPAQIEALPAPSVRTYSKWICGTSSFSSKHSAEFALRFEGFDLNSMKGDIKYNESSITVSNKTIAGTQLFHKCKVAIFQNLTLNK</sequence>
<proteinExistence type="predicted"/>
<dbReference type="PANTHER" id="PTHR35617">
    <property type="entry name" value="PHAGE_INTEGRASE DOMAIN-CONTAINING PROTEIN"/>
    <property type="match status" value="1"/>
</dbReference>
<protein>
    <submittedName>
        <fullName evidence="1">Uncharacterized protein</fullName>
    </submittedName>
</protein>
<evidence type="ECO:0000313" key="1">
    <source>
        <dbReference type="EMBL" id="VDI73727.1"/>
    </source>
</evidence>
<gene>
    <name evidence="1" type="ORF">MGAL_10B092727</name>
</gene>
<dbReference type="OrthoDB" id="6090063at2759"/>
<keyword evidence="2" id="KW-1185">Reference proteome</keyword>
<organism evidence="1 2">
    <name type="scientific">Mytilus galloprovincialis</name>
    <name type="common">Mediterranean mussel</name>
    <dbReference type="NCBI Taxonomy" id="29158"/>
    <lineage>
        <taxon>Eukaryota</taxon>
        <taxon>Metazoa</taxon>
        <taxon>Spiralia</taxon>
        <taxon>Lophotrochozoa</taxon>
        <taxon>Mollusca</taxon>
        <taxon>Bivalvia</taxon>
        <taxon>Autobranchia</taxon>
        <taxon>Pteriomorphia</taxon>
        <taxon>Mytilida</taxon>
        <taxon>Mytiloidea</taxon>
        <taxon>Mytilidae</taxon>
        <taxon>Mytilinae</taxon>
        <taxon>Mytilus</taxon>
    </lineage>
</organism>
<dbReference type="Proteomes" id="UP000596742">
    <property type="component" value="Unassembled WGS sequence"/>
</dbReference>
<evidence type="ECO:0000313" key="2">
    <source>
        <dbReference type="Proteomes" id="UP000596742"/>
    </source>
</evidence>
<comment type="caution">
    <text evidence="1">The sequence shown here is derived from an EMBL/GenBank/DDBJ whole genome shotgun (WGS) entry which is preliminary data.</text>
</comment>
<name>A0A8B6H581_MYTGA</name>
<dbReference type="EMBL" id="UYJE01009456">
    <property type="protein sequence ID" value="VDI73727.1"/>
    <property type="molecule type" value="Genomic_DNA"/>
</dbReference>